<dbReference type="AlphaFoldDB" id="A0AAJ1X4J1"/>
<dbReference type="InterPro" id="IPR007560">
    <property type="entry name" value="Restrct_endonuc_IV_Mrr"/>
</dbReference>
<dbReference type="Pfam" id="PF04471">
    <property type="entry name" value="Mrr_cat"/>
    <property type="match status" value="1"/>
</dbReference>
<accession>A0AAJ1X4J1</accession>
<keyword evidence="3" id="KW-0540">Nuclease</keyword>
<feature type="compositionally biased region" description="Acidic residues" evidence="1">
    <location>
        <begin position="174"/>
        <end position="185"/>
    </location>
</feature>
<dbReference type="Proteomes" id="UP001227162">
    <property type="component" value="Unassembled WGS sequence"/>
</dbReference>
<sequence>MTMWMVRAERKGILFDDFIDRGLVAIGWGEAGDFTSNPDPASILEAVQETYPDKSEGTNRIGASQIARFLTEPQIGDGVITYSPDRRVYAVGRFTGPAQFDATAITRGDLYWPYIRTVDWTGELSRDDLSQKARYSLNALLTLFKLRPFIETEITALLAGVPLPVSPQTPTDDTSADTDDDSSPEDIELQSLELIKDMIARLSPEMMEHFVAGLLRAMGYQTRVSPIGPDRGQDILATPDALGLEDPRIVVEVKHRKGAIGAPALRSFLGGRHPSDKGLYVSTGGFTKDAQYEADRASIPLRLMTLNDLVEHLVTHYEKLDLETRDMIPLKRIYWPLK</sequence>
<keyword evidence="3" id="KW-0255">Endonuclease</keyword>
<keyword evidence="3" id="KW-0378">Hydrolase</keyword>
<name>A0AAJ1X4J1_9RHOB</name>
<dbReference type="PANTHER" id="PTHR30015">
    <property type="entry name" value="MRR RESTRICTION SYSTEM PROTEIN"/>
    <property type="match status" value="1"/>
</dbReference>
<feature type="region of interest" description="Disordered" evidence="1">
    <location>
        <begin position="162"/>
        <end position="185"/>
    </location>
</feature>
<proteinExistence type="predicted"/>
<evidence type="ECO:0000256" key="1">
    <source>
        <dbReference type="SAM" id="MobiDB-lite"/>
    </source>
</evidence>
<evidence type="ECO:0000259" key="2">
    <source>
        <dbReference type="Pfam" id="PF04471"/>
    </source>
</evidence>
<dbReference type="InterPro" id="IPR011856">
    <property type="entry name" value="tRNA_endonuc-like_dom_sf"/>
</dbReference>
<reference evidence="3" key="2">
    <citation type="submission" date="2023-04" db="EMBL/GenBank/DDBJ databases">
        <title>'Rhodoalgimonas zhirmunskyi' gen. nov., isolated from a red alga.</title>
        <authorList>
            <person name="Nedashkovskaya O.I."/>
            <person name="Otstavnykh N.Y."/>
            <person name="Bystritskaya E.P."/>
            <person name="Balabanova L.A."/>
            <person name="Isaeva M.P."/>
        </authorList>
    </citation>
    <scope>NUCLEOTIDE SEQUENCE</scope>
    <source>
        <strain evidence="3">10Alg 79</strain>
    </source>
</reference>
<dbReference type="GO" id="GO:0015666">
    <property type="term" value="F:restriction endodeoxyribonuclease activity"/>
    <property type="evidence" value="ECO:0007669"/>
    <property type="project" value="TreeGrafter"/>
</dbReference>
<dbReference type="GO" id="GO:0003677">
    <property type="term" value="F:DNA binding"/>
    <property type="evidence" value="ECO:0007669"/>
    <property type="project" value="InterPro"/>
</dbReference>
<dbReference type="InterPro" id="IPR016984">
    <property type="entry name" value="UCP031853"/>
</dbReference>
<evidence type="ECO:0000313" key="4">
    <source>
        <dbReference type="Proteomes" id="UP001227162"/>
    </source>
</evidence>
<reference evidence="3" key="1">
    <citation type="submission" date="2022-07" db="EMBL/GenBank/DDBJ databases">
        <authorList>
            <person name="Otstavnykh N."/>
            <person name="Isaeva M."/>
            <person name="Bystritskaya E."/>
        </authorList>
    </citation>
    <scope>NUCLEOTIDE SEQUENCE</scope>
    <source>
        <strain evidence="3">10Alg 79</strain>
    </source>
</reference>
<dbReference type="SUPFAM" id="SSF52980">
    <property type="entry name" value="Restriction endonuclease-like"/>
    <property type="match status" value="1"/>
</dbReference>
<keyword evidence="4" id="KW-1185">Reference proteome</keyword>
<dbReference type="GO" id="GO:0043590">
    <property type="term" value="C:bacterial nucleoid"/>
    <property type="evidence" value="ECO:0007669"/>
    <property type="project" value="TreeGrafter"/>
</dbReference>
<dbReference type="EMBL" id="JANFFA010000001">
    <property type="protein sequence ID" value="MDQ2092559.1"/>
    <property type="molecule type" value="Genomic_DNA"/>
</dbReference>
<dbReference type="InterPro" id="IPR052906">
    <property type="entry name" value="Type_IV_Methyl-Rstrct_Enzyme"/>
</dbReference>
<comment type="caution">
    <text evidence="3">The sequence shown here is derived from an EMBL/GenBank/DDBJ whole genome shotgun (WGS) entry which is preliminary data.</text>
</comment>
<dbReference type="InterPro" id="IPR011335">
    <property type="entry name" value="Restrct_endonuc-II-like"/>
</dbReference>
<feature type="domain" description="Restriction endonuclease type IV Mrr" evidence="2">
    <location>
        <begin position="200"/>
        <end position="311"/>
    </location>
</feature>
<dbReference type="PIRSF" id="PIRSF031853">
    <property type="entry name" value="UPC031853"/>
    <property type="match status" value="1"/>
</dbReference>
<dbReference type="PANTHER" id="PTHR30015:SF7">
    <property type="entry name" value="TYPE IV METHYL-DIRECTED RESTRICTION ENZYME ECOKMRR"/>
    <property type="match status" value="1"/>
</dbReference>
<protein>
    <submittedName>
        <fullName evidence="3">Restriction endonuclease</fullName>
        <ecNumber evidence="3">3.1.21.-</ecNumber>
    </submittedName>
</protein>
<evidence type="ECO:0000313" key="3">
    <source>
        <dbReference type="EMBL" id="MDQ2092559.1"/>
    </source>
</evidence>
<gene>
    <name evidence="3" type="ORF">NOI20_00370</name>
</gene>
<dbReference type="EC" id="3.1.21.-" evidence="3"/>
<dbReference type="Gene3D" id="3.40.1350.10">
    <property type="match status" value="1"/>
</dbReference>
<dbReference type="GO" id="GO:0009307">
    <property type="term" value="P:DNA restriction-modification system"/>
    <property type="evidence" value="ECO:0007669"/>
    <property type="project" value="InterPro"/>
</dbReference>
<organism evidence="3 4">
    <name type="scientific">Rhodalgimonas zhirmunskyi</name>
    <dbReference type="NCBI Taxonomy" id="2964767"/>
    <lineage>
        <taxon>Bacteria</taxon>
        <taxon>Pseudomonadati</taxon>
        <taxon>Pseudomonadota</taxon>
        <taxon>Alphaproteobacteria</taxon>
        <taxon>Rhodobacterales</taxon>
        <taxon>Roseobacteraceae</taxon>
        <taxon>Rhodalgimonas</taxon>
    </lineage>
</organism>